<feature type="region of interest" description="Disordered" evidence="1">
    <location>
        <begin position="65"/>
        <end position="133"/>
    </location>
</feature>
<evidence type="ECO:0000313" key="3">
    <source>
        <dbReference type="Proteomes" id="UP000475862"/>
    </source>
</evidence>
<keyword evidence="3" id="KW-1185">Reference proteome</keyword>
<organism evidence="2 3">
    <name type="scientific">Aphis glycines</name>
    <name type="common">Soybean aphid</name>
    <dbReference type="NCBI Taxonomy" id="307491"/>
    <lineage>
        <taxon>Eukaryota</taxon>
        <taxon>Metazoa</taxon>
        <taxon>Ecdysozoa</taxon>
        <taxon>Arthropoda</taxon>
        <taxon>Hexapoda</taxon>
        <taxon>Insecta</taxon>
        <taxon>Pterygota</taxon>
        <taxon>Neoptera</taxon>
        <taxon>Paraneoptera</taxon>
        <taxon>Hemiptera</taxon>
        <taxon>Sternorrhyncha</taxon>
        <taxon>Aphidomorpha</taxon>
        <taxon>Aphidoidea</taxon>
        <taxon>Aphididae</taxon>
        <taxon>Aphidini</taxon>
        <taxon>Aphis</taxon>
        <taxon>Aphis</taxon>
    </lineage>
</organism>
<sequence length="259" mass="29765">MPDSGSGDSINLDLIDLNSSSSDSSSGELYEPSNVLRKARKTIEQTDKLLGSTRYFLRYRATNTENAEHPEQHQNAEHPEQRQDTEHPDHRQITENLTKTENPKRPKPRARRKNQQYTQRTEHHRDPNLQIGKMEDQQISITADSKVESPKVGVSVEVAMRVVPNFDGTNSDQVYHFLRVCDFEVKMADPEQIEMLVQGLIIKLSGRALRSIRYKDITSYKEFRRNIVEMSETKQQLPQLHMKLLTCKKGPDKGGARIL</sequence>
<evidence type="ECO:0000313" key="2">
    <source>
        <dbReference type="EMBL" id="KAE9529231.1"/>
    </source>
</evidence>
<gene>
    <name evidence="2" type="ORF">AGLY_011907</name>
</gene>
<name>A0A6G0TAW4_APHGL</name>
<evidence type="ECO:0000256" key="1">
    <source>
        <dbReference type="SAM" id="MobiDB-lite"/>
    </source>
</evidence>
<protein>
    <submittedName>
        <fullName evidence="2">Uncharacterized protein</fullName>
    </submittedName>
</protein>
<feature type="region of interest" description="Disordered" evidence="1">
    <location>
        <begin position="1"/>
        <end position="45"/>
    </location>
</feature>
<feature type="compositionally biased region" description="Low complexity" evidence="1">
    <location>
        <begin position="1"/>
        <end position="27"/>
    </location>
</feature>
<proteinExistence type="predicted"/>
<dbReference type="Proteomes" id="UP000475862">
    <property type="component" value="Unassembled WGS sequence"/>
</dbReference>
<accession>A0A6G0TAW4</accession>
<reference evidence="2 3" key="1">
    <citation type="submission" date="2019-08" db="EMBL/GenBank/DDBJ databases">
        <title>The genome of the soybean aphid Biotype 1, its phylome, world population structure and adaptation to the North American continent.</title>
        <authorList>
            <person name="Giordano R."/>
            <person name="Donthu R.K."/>
            <person name="Hernandez A.G."/>
            <person name="Wright C.L."/>
            <person name="Zimin A.V."/>
        </authorList>
    </citation>
    <scope>NUCLEOTIDE SEQUENCE [LARGE SCALE GENOMIC DNA]</scope>
    <source>
        <tissue evidence="2">Whole aphids</tissue>
    </source>
</reference>
<comment type="caution">
    <text evidence="2">The sequence shown here is derived from an EMBL/GenBank/DDBJ whole genome shotgun (WGS) entry which is preliminary data.</text>
</comment>
<dbReference type="EMBL" id="VYZN01000045">
    <property type="protein sequence ID" value="KAE9529231.1"/>
    <property type="molecule type" value="Genomic_DNA"/>
</dbReference>
<dbReference type="OrthoDB" id="8193998at2759"/>
<feature type="compositionally biased region" description="Basic residues" evidence="1">
    <location>
        <begin position="105"/>
        <end position="114"/>
    </location>
</feature>
<feature type="compositionally biased region" description="Basic and acidic residues" evidence="1">
    <location>
        <begin position="66"/>
        <end position="93"/>
    </location>
</feature>
<dbReference type="AlphaFoldDB" id="A0A6G0TAW4"/>